<organism evidence="1 2">
    <name type="scientific">Vibrio campbellii</name>
    <dbReference type="NCBI Taxonomy" id="680"/>
    <lineage>
        <taxon>Bacteria</taxon>
        <taxon>Pseudomonadati</taxon>
        <taxon>Pseudomonadota</taxon>
        <taxon>Gammaproteobacteria</taxon>
        <taxon>Vibrionales</taxon>
        <taxon>Vibrionaceae</taxon>
        <taxon>Vibrio</taxon>
    </lineage>
</organism>
<dbReference type="Proteomes" id="UP001354073">
    <property type="component" value="Unassembled WGS sequence"/>
</dbReference>
<accession>A0ACC7R9K3</accession>
<evidence type="ECO:0000313" key="1">
    <source>
        <dbReference type="EMBL" id="MGI1898286.1"/>
    </source>
</evidence>
<name>A0ACC7R9K3_9VIBR</name>
<evidence type="ECO:0000313" key="2">
    <source>
        <dbReference type="Proteomes" id="UP001354073"/>
    </source>
</evidence>
<gene>
    <name evidence="1" type="ORF">REH74_012230</name>
</gene>
<dbReference type="EMBL" id="JAVHXJ020000050">
    <property type="protein sequence ID" value="MGI1898286.1"/>
    <property type="molecule type" value="Genomic_DNA"/>
</dbReference>
<proteinExistence type="predicted"/>
<reference evidence="1" key="1">
    <citation type="submission" date="2024-11" db="EMBL/GenBank/DDBJ databases">
        <title>Identification of new Vibrio campbellii strains harboring the pVA1 plasmid isolated from Penaeus vannamei postlarvae affected by outbreaks of acute hepatopancreatic necrosis disease (AHPND) in Mexico.</title>
        <authorList>
            <person name="Gomez-Gil B."/>
            <person name="Enciso-Ibarra J."/>
        </authorList>
    </citation>
    <scope>NUCLEOTIDE SEQUENCE</scope>
    <source>
        <strain evidence="1">M270204</strain>
    </source>
</reference>
<protein>
    <submittedName>
        <fullName evidence="1">DUF1254 domain-containing protein</fullName>
    </submittedName>
</protein>
<feature type="non-terminal residue" evidence="1">
    <location>
        <position position="274"/>
    </location>
</feature>
<comment type="caution">
    <text evidence="1">The sequence shown here is derived from an EMBL/GenBank/DDBJ whole genome shotgun (WGS) entry which is preliminary data.</text>
</comment>
<sequence>MKKIAISVAAGLSLLSLPTFSAEVTTLSDYFDQDGIITTSENYPTLESARQFVKNQEVVGVNNFRHKRELTPLDEQDVVRMNRDTYYSLAVIDVSKGATISLPEIPKGKYMSIQGVTEDHRILPMQYGSGTFELSTTKGDHLYVIVRLDSTFTKTEAHAIQDKMVISAQSDKEFTAEQVNKASFEQTENALKAQMPAIFKREGASALVGMFTAPNDASKELFTKQKYAVGAAVGWGGAQMVDNIYEVSGNYPTNKCYQATFEDPQDQAFWSVTV</sequence>